<dbReference type="EMBL" id="CP068393">
    <property type="protein sequence ID" value="QUC68522.1"/>
    <property type="molecule type" value="Genomic_DNA"/>
</dbReference>
<protein>
    <submittedName>
        <fullName evidence="1">Stealth CR1 domain-containing protein</fullName>
    </submittedName>
</protein>
<proteinExistence type="predicted"/>
<evidence type="ECO:0000313" key="2">
    <source>
        <dbReference type="Proteomes" id="UP000682782"/>
    </source>
</evidence>
<reference evidence="1" key="1">
    <citation type="submission" date="2021-01" db="EMBL/GenBank/DDBJ databases">
        <title>Complete genome sequence of Clostridiales bacterium R-7.</title>
        <authorList>
            <person name="Mahoney-Kurpe S.C."/>
            <person name="Palevich N."/>
            <person name="Koike S."/>
            <person name="Moon C.D."/>
            <person name="Attwood G.T."/>
        </authorList>
    </citation>
    <scope>NUCLEOTIDE SEQUENCE</scope>
    <source>
        <strain evidence="1">R-7</strain>
    </source>
</reference>
<organism evidence="1 2">
    <name type="scientific">Aristaeella hokkaidonensis</name>
    <dbReference type="NCBI Taxonomy" id="3046382"/>
    <lineage>
        <taxon>Bacteria</taxon>
        <taxon>Bacillati</taxon>
        <taxon>Bacillota</taxon>
        <taxon>Clostridia</taxon>
        <taxon>Eubacteriales</taxon>
        <taxon>Aristaeellaceae</taxon>
        <taxon>Aristaeella</taxon>
    </lineage>
</organism>
<keyword evidence="2" id="KW-1185">Reference proteome</keyword>
<gene>
    <name evidence="1" type="ORF">JYE49_07525</name>
</gene>
<evidence type="ECO:0000313" key="1">
    <source>
        <dbReference type="EMBL" id="QUC68522.1"/>
    </source>
</evidence>
<name>A0AC61MZ70_9FIRM</name>
<accession>A0AC61MZ70</accession>
<dbReference type="Proteomes" id="UP000682782">
    <property type="component" value="Chromosome"/>
</dbReference>
<sequence>MSTYDHPIDLVYLYVNGNDEEFLAKRSQYAKDQINGVCRIRDNKELMYSLRSVEKYAPWINNIYIVTDSSMPDWLNTDHPKLHIVQNEEIMPSDILPCYNSNVIEAHLWRIPNLSEIFLYANDDMLFCNDVTPDFFVKDGKPLVRMRRQHIGPNSYYFKAIINSRKVLFDYYGKEFDLVPWHNIDVYTKTGMKNCVQEFQKEFNAFFHNRVRKTNDLQRVIFHYYFLSNEACELITHDWTSFVKHFFDYCRMYLFPSRYLDGFFTTTHELFHISLFKRLYMKHPVCACINDSENTTEEDIIKYKNFMETLFPEKSSFEK</sequence>